<sequence length="203" mass="22057">MRSIILAGAFGKMGQQIQSLIKDDPQSELKALFTHPGDKADAYQGDIPLFTSLEQIRGSYDVWIDVTKPDAVFDNCSWAIEHGISPIIGTSGLSFDQVTSLQKLAEDHSVGGIIAPNFSVSAVLAMYFSKIAGRFMKDVSITEIHHPDKVDAPSGTAKATAQLLAQAGAKTVSDFDDHDGQEILSMMLRYFPNARLDTLLISR</sequence>
<evidence type="ECO:0000256" key="6">
    <source>
        <dbReference type="ARBA" id="ARBA00023027"/>
    </source>
</evidence>
<dbReference type="InterPro" id="IPR000846">
    <property type="entry name" value="DapB_N"/>
</dbReference>
<evidence type="ECO:0000256" key="2">
    <source>
        <dbReference type="ARBA" id="ARBA00022605"/>
    </source>
</evidence>
<evidence type="ECO:0000256" key="7">
    <source>
        <dbReference type="ARBA" id="ARBA00023154"/>
    </source>
</evidence>
<keyword evidence="6" id="KW-0520">NAD</keyword>
<dbReference type="CDD" id="cd02274">
    <property type="entry name" value="DHDPR_N"/>
    <property type="match status" value="1"/>
</dbReference>
<accession>A0ABR4XPX1</accession>
<evidence type="ECO:0000256" key="9">
    <source>
        <dbReference type="ARBA" id="ARBA00038983"/>
    </source>
</evidence>
<comment type="caution">
    <text evidence="14">The sequence shown here is derived from an EMBL/GenBank/DDBJ whole genome shotgun (WGS) entry which is preliminary data.</text>
</comment>
<evidence type="ECO:0000256" key="1">
    <source>
        <dbReference type="ARBA" id="ARBA00006642"/>
    </source>
</evidence>
<evidence type="ECO:0000259" key="12">
    <source>
        <dbReference type="Pfam" id="PF01113"/>
    </source>
</evidence>
<feature type="domain" description="Dihydrodipicolinate reductase N-terminal" evidence="12">
    <location>
        <begin position="3"/>
        <end position="118"/>
    </location>
</feature>
<dbReference type="EC" id="1.17.1.8" evidence="9"/>
<keyword evidence="15" id="KW-1185">Reference proteome</keyword>
<evidence type="ECO:0000313" key="14">
    <source>
        <dbReference type="EMBL" id="KGO27648.1"/>
    </source>
</evidence>
<dbReference type="PANTHER" id="PTHR20836:SF0">
    <property type="entry name" value="4-HYDROXY-TETRAHYDRODIPICOLINATE REDUCTASE 1, CHLOROPLASTIC-RELATED"/>
    <property type="match status" value="1"/>
</dbReference>
<keyword evidence="3" id="KW-0521">NADP</keyword>
<evidence type="ECO:0000256" key="10">
    <source>
        <dbReference type="ARBA" id="ARBA00049080"/>
    </source>
</evidence>
<dbReference type="PANTHER" id="PTHR20836">
    <property type="entry name" value="DIHYDRODIPICOLINATE REDUCTASE"/>
    <property type="match status" value="1"/>
</dbReference>
<dbReference type="InterPro" id="IPR023940">
    <property type="entry name" value="DHDPR_bac"/>
</dbReference>
<dbReference type="Pfam" id="PF01113">
    <property type="entry name" value="DapB_N"/>
    <property type="match status" value="1"/>
</dbReference>
<name>A0ABR4XPX1_9LACO</name>
<evidence type="ECO:0000313" key="15">
    <source>
        <dbReference type="Proteomes" id="UP000030023"/>
    </source>
</evidence>
<dbReference type="SUPFAM" id="SSF51735">
    <property type="entry name" value="NAD(P)-binding Rossmann-fold domains"/>
    <property type="match status" value="1"/>
</dbReference>
<evidence type="ECO:0000256" key="5">
    <source>
        <dbReference type="ARBA" id="ARBA00023002"/>
    </source>
</evidence>
<dbReference type="InterPro" id="IPR036291">
    <property type="entry name" value="NAD(P)-bd_dom_sf"/>
</dbReference>
<evidence type="ECO:0000256" key="11">
    <source>
        <dbReference type="ARBA" id="ARBA00049396"/>
    </source>
</evidence>
<evidence type="ECO:0000259" key="13">
    <source>
        <dbReference type="Pfam" id="PF05173"/>
    </source>
</evidence>
<proteinExistence type="inferred from homology"/>
<evidence type="ECO:0000256" key="3">
    <source>
        <dbReference type="ARBA" id="ARBA00022857"/>
    </source>
</evidence>
<gene>
    <name evidence="14" type="ORF">Q757_07480</name>
</gene>
<comment type="similarity">
    <text evidence="1">Belongs to the DapB family.</text>
</comment>
<keyword evidence="4" id="KW-0220">Diaminopimelate biosynthesis</keyword>
<keyword evidence="5" id="KW-0560">Oxidoreductase</keyword>
<dbReference type="Pfam" id="PF05173">
    <property type="entry name" value="DapB_C"/>
    <property type="match status" value="1"/>
</dbReference>
<reference evidence="14 15" key="1">
    <citation type="journal article" date="2014" name="Antonie Van Leeuwenhoek">
        <title>Oenococcus alcoholitolerans sp. nov., a lactic acid bacteria isolated from cachaca and ethanol fermentation processes.</title>
        <authorList>
            <person name="Badotti F."/>
            <person name="Moreira A.P."/>
            <person name="Tonon L.A."/>
            <person name="de Lucena B.T."/>
            <person name="Gomes Fde C."/>
            <person name="Kruger R."/>
            <person name="Thompson C.C."/>
            <person name="de Morais M.A.Jr."/>
            <person name="Rosa C.A."/>
            <person name="Thompson F.L."/>
        </authorList>
    </citation>
    <scope>NUCLEOTIDE SEQUENCE [LARGE SCALE GENOMIC DNA]</scope>
    <source>
        <strain evidence="14 15">UFRJ-M7.2.18</strain>
    </source>
</reference>
<dbReference type="Proteomes" id="UP000030023">
    <property type="component" value="Unassembled WGS sequence"/>
</dbReference>
<protein>
    <recommendedName>
        <fullName evidence="9">4-hydroxy-tetrahydrodipicolinate reductase</fullName>
        <ecNumber evidence="9">1.17.1.8</ecNumber>
    </recommendedName>
</protein>
<evidence type="ECO:0000256" key="4">
    <source>
        <dbReference type="ARBA" id="ARBA00022915"/>
    </source>
</evidence>
<dbReference type="EMBL" id="AXCV01000387">
    <property type="protein sequence ID" value="KGO27648.1"/>
    <property type="molecule type" value="Genomic_DNA"/>
</dbReference>
<comment type="pathway">
    <text evidence="8">Amino-acid biosynthesis; L-lysine biosynthesis via DAP pathway; (S)-tetrahydrodipicolinate from L-aspartate: step 4/4.</text>
</comment>
<comment type="catalytic activity">
    <reaction evidence="10">
        <text>(S)-2,3,4,5-tetrahydrodipicolinate + NADP(+) + H2O = (2S,4S)-4-hydroxy-2,3,4,5-tetrahydrodipicolinate + NADPH + H(+)</text>
        <dbReference type="Rhea" id="RHEA:35331"/>
        <dbReference type="ChEBI" id="CHEBI:15377"/>
        <dbReference type="ChEBI" id="CHEBI:15378"/>
        <dbReference type="ChEBI" id="CHEBI:16845"/>
        <dbReference type="ChEBI" id="CHEBI:57783"/>
        <dbReference type="ChEBI" id="CHEBI:58349"/>
        <dbReference type="ChEBI" id="CHEBI:67139"/>
        <dbReference type="EC" id="1.17.1.8"/>
    </reaction>
</comment>
<keyword evidence="2" id="KW-0028">Amino-acid biosynthesis</keyword>
<dbReference type="InterPro" id="IPR022663">
    <property type="entry name" value="DapB_C"/>
</dbReference>
<evidence type="ECO:0000256" key="8">
    <source>
        <dbReference type="ARBA" id="ARBA00037922"/>
    </source>
</evidence>
<dbReference type="Gene3D" id="3.40.50.720">
    <property type="entry name" value="NAD(P)-binding Rossmann-like Domain"/>
    <property type="match status" value="1"/>
</dbReference>
<organism evidence="14 15">
    <name type="scientific">Oenococcus alcoholitolerans</name>
    <dbReference type="NCBI Taxonomy" id="931074"/>
    <lineage>
        <taxon>Bacteria</taxon>
        <taxon>Bacillati</taxon>
        <taxon>Bacillota</taxon>
        <taxon>Bacilli</taxon>
        <taxon>Lactobacillales</taxon>
        <taxon>Lactobacillaceae</taxon>
        <taxon>Oenococcus</taxon>
    </lineage>
</organism>
<keyword evidence="7" id="KW-0457">Lysine biosynthesis</keyword>
<feature type="domain" description="Dihydrodipicolinate reductase C-terminal" evidence="13">
    <location>
        <begin position="123"/>
        <end position="170"/>
    </location>
</feature>
<comment type="catalytic activity">
    <reaction evidence="11">
        <text>(S)-2,3,4,5-tetrahydrodipicolinate + NAD(+) + H2O = (2S,4S)-4-hydroxy-2,3,4,5-tetrahydrodipicolinate + NADH + H(+)</text>
        <dbReference type="Rhea" id="RHEA:35323"/>
        <dbReference type="ChEBI" id="CHEBI:15377"/>
        <dbReference type="ChEBI" id="CHEBI:15378"/>
        <dbReference type="ChEBI" id="CHEBI:16845"/>
        <dbReference type="ChEBI" id="CHEBI:57540"/>
        <dbReference type="ChEBI" id="CHEBI:57945"/>
        <dbReference type="ChEBI" id="CHEBI:67139"/>
        <dbReference type="EC" id="1.17.1.8"/>
    </reaction>
</comment>